<gene>
    <name evidence="1" type="ORF">RchiOBHm_Chr4g0436241</name>
</gene>
<comment type="caution">
    <text evidence="1">The sequence shown here is derived from an EMBL/GenBank/DDBJ whole genome shotgun (WGS) entry which is preliminary data.</text>
</comment>
<evidence type="ECO:0000313" key="1">
    <source>
        <dbReference type="EMBL" id="PRQ40458.1"/>
    </source>
</evidence>
<sequence>MAVASVMRMHIGNPYPNEPSGILPHKRRQLVHQLNSTRNQFCCYMSGPDFTQTTHFNITPDHSFRKHM</sequence>
<name>A0A2P6R222_ROSCH</name>
<protein>
    <submittedName>
        <fullName evidence="1">Uncharacterized protein</fullName>
    </submittedName>
</protein>
<dbReference type="AlphaFoldDB" id="A0A2P6R222"/>
<accession>A0A2P6R222</accession>
<keyword evidence="2" id="KW-1185">Reference proteome</keyword>
<organism evidence="1 2">
    <name type="scientific">Rosa chinensis</name>
    <name type="common">China rose</name>
    <dbReference type="NCBI Taxonomy" id="74649"/>
    <lineage>
        <taxon>Eukaryota</taxon>
        <taxon>Viridiplantae</taxon>
        <taxon>Streptophyta</taxon>
        <taxon>Embryophyta</taxon>
        <taxon>Tracheophyta</taxon>
        <taxon>Spermatophyta</taxon>
        <taxon>Magnoliopsida</taxon>
        <taxon>eudicotyledons</taxon>
        <taxon>Gunneridae</taxon>
        <taxon>Pentapetalae</taxon>
        <taxon>rosids</taxon>
        <taxon>fabids</taxon>
        <taxon>Rosales</taxon>
        <taxon>Rosaceae</taxon>
        <taxon>Rosoideae</taxon>
        <taxon>Rosoideae incertae sedis</taxon>
        <taxon>Rosa</taxon>
    </lineage>
</organism>
<dbReference type="EMBL" id="PDCK01000042">
    <property type="protein sequence ID" value="PRQ40458.1"/>
    <property type="molecule type" value="Genomic_DNA"/>
</dbReference>
<reference evidence="1 2" key="1">
    <citation type="journal article" date="2018" name="Nat. Genet.">
        <title>The Rosa genome provides new insights in the design of modern roses.</title>
        <authorList>
            <person name="Bendahmane M."/>
        </authorList>
    </citation>
    <scope>NUCLEOTIDE SEQUENCE [LARGE SCALE GENOMIC DNA]</scope>
    <source>
        <strain evidence="2">cv. Old Blush</strain>
    </source>
</reference>
<evidence type="ECO:0000313" key="2">
    <source>
        <dbReference type="Proteomes" id="UP000238479"/>
    </source>
</evidence>
<dbReference type="Gramene" id="PRQ40458">
    <property type="protein sequence ID" value="PRQ40458"/>
    <property type="gene ID" value="RchiOBHm_Chr4g0436241"/>
</dbReference>
<dbReference type="Proteomes" id="UP000238479">
    <property type="component" value="Chromosome 4"/>
</dbReference>
<proteinExistence type="predicted"/>